<name>A0ACA9KPQ7_9GLOM</name>
<dbReference type="EMBL" id="CAJVPU010001686">
    <property type="protein sequence ID" value="CAG8486248.1"/>
    <property type="molecule type" value="Genomic_DNA"/>
</dbReference>
<accession>A0ACA9KPQ7</accession>
<organism evidence="1 2">
    <name type="scientific">Dentiscutata heterogama</name>
    <dbReference type="NCBI Taxonomy" id="1316150"/>
    <lineage>
        <taxon>Eukaryota</taxon>
        <taxon>Fungi</taxon>
        <taxon>Fungi incertae sedis</taxon>
        <taxon>Mucoromycota</taxon>
        <taxon>Glomeromycotina</taxon>
        <taxon>Glomeromycetes</taxon>
        <taxon>Diversisporales</taxon>
        <taxon>Gigasporaceae</taxon>
        <taxon>Dentiscutata</taxon>
    </lineage>
</organism>
<dbReference type="Proteomes" id="UP000789702">
    <property type="component" value="Unassembled WGS sequence"/>
</dbReference>
<evidence type="ECO:0000313" key="1">
    <source>
        <dbReference type="EMBL" id="CAG8486248.1"/>
    </source>
</evidence>
<protein>
    <submittedName>
        <fullName evidence="1">9724_t:CDS:1</fullName>
    </submittedName>
</protein>
<comment type="caution">
    <text evidence="1">The sequence shown here is derived from an EMBL/GenBank/DDBJ whole genome shotgun (WGS) entry which is preliminary data.</text>
</comment>
<sequence length="879" mass="99608">MDTTNIIKTKNRHSGVPYKSFDDFLQENPAIERTQSPPNKAENLAAPESWAVNLTFDSLNVEDKDDWKRLKWLEQAGYTINDNLENIGREDNSYLVRFTLPEAIVPRFEEERNLSNFQIVDLQSCNLLAIPIFLYRQALNIRSLNVSQNLMLNLPFKFELLERLGTWIIGNDCRANKSSSLKQFVRNITREICSVYQIKYHESCQQFVQRISSSYLRYCDAFDLSYNEITSIPEEIGKHIHLKKLDICRNKITNLCAISLIPNLEILLTEFNDILTVDISSRSLQKLILSKNQLTQFSLKETGPSLKELSLANAKLVALPNELFEHLESVQKLDISNNHEISSLDSLYALDIHFNNPGSIPQEIWLCKSLAILNVSSNLLEQFPASPTNLLTKNSLISSLRALYLGDNSITAEIFSYIYLFSKLEILNISFNMLDQIPPGISNPHLTELYLSGNQLSSLPEDIDKLTNLSVLHVNGNRLTTLPAELSKIRKLMVLDIKHVHQNEINPLRDRNLADFRMLTTLRVLGLMDITLLNFSVPEETDNRRVRTSVSLVNSMRYGMADTLGKADNLSTWEAVTPKFRGHEDESIFGLFDARAGSSQGGQVTKYLHDWFLFHFKTELENLKDHESVESALRRSFLSLNKELGLKSGASGLVAYISGTTLYIANVGDAVAVISRKKEAEIERIRQAGGYISHDCLVNGELDVSRSFGHFHLISILNANPIMEVAQLSEQDEFLILATRELWNYISYQLAVDIARTENDLMLAAQKLKDFAIFYGADKNIMVMIVGVGDLFDRRYTIVPEKPILGQESSVESNTTSSKITLSHSISLHGYENAVLDNIQEILDKFWLKRKRMGWIKWHSSDTGCSQPINRAGGSARTS</sequence>
<feature type="non-terminal residue" evidence="1">
    <location>
        <position position="879"/>
    </location>
</feature>
<reference evidence="1" key="1">
    <citation type="submission" date="2021-06" db="EMBL/GenBank/DDBJ databases">
        <authorList>
            <person name="Kallberg Y."/>
            <person name="Tangrot J."/>
            <person name="Rosling A."/>
        </authorList>
    </citation>
    <scope>NUCLEOTIDE SEQUENCE</scope>
    <source>
        <strain evidence="1">IL203A</strain>
    </source>
</reference>
<gene>
    <name evidence="1" type="ORF">DHETER_LOCUS2357</name>
</gene>
<proteinExistence type="predicted"/>
<keyword evidence="2" id="KW-1185">Reference proteome</keyword>
<evidence type="ECO:0000313" key="2">
    <source>
        <dbReference type="Proteomes" id="UP000789702"/>
    </source>
</evidence>